<dbReference type="GO" id="GO:0000428">
    <property type="term" value="C:DNA-directed RNA polymerase complex"/>
    <property type="evidence" value="ECO:0007669"/>
    <property type="project" value="UniProtKB-KW"/>
</dbReference>
<gene>
    <name evidence="1" type="ORF">AKO1_010711</name>
</gene>
<comment type="caution">
    <text evidence="1">The sequence shown here is derived from an EMBL/GenBank/DDBJ whole genome shotgun (WGS) entry which is preliminary data.</text>
</comment>
<protein>
    <submittedName>
        <fullName evidence="1">DNA-directed RNA polymerase II subunit RPB2</fullName>
    </submittedName>
</protein>
<evidence type="ECO:0000313" key="2">
    <source>
        <dbReference type="Proteomes" id="UP001431209"/>
    </source>
</evidence>
<accession>A0AAW2ZBQ2</accession>
<keyword evidence="1" id="KW-0240">DNA-directed RNA polymerase</keyword>
<dbReference type="EMBL" id="JAOPGA020001320">
    <property type="protein sequence ID" value="KAL0487218.1"/>
    <property type="molecule type" value="Genomic_DNA"/>
</dbReference>
<keyword evidence="1" id="KW-0804">Transcription</keyword>
<keyword evidence="2" id="KW-1185">Reference proteome</keyword>
<name>A0AAW2ZBQ2_9EUKA</name>
<evidence type="ECO:0000313" key="1">
    <source>
        <dbReference type="EMBL" id="KAL0487218.1"/>
    </source>
</evidence>
<organism evidence="1 2">
    <name type="scientific">Acrasis kona</name>
    <dbReference type="NCBI Taxonomy" id="1008807"/>
    <lineage>
        <taxon>Eukaryota</taxon>
        <taxon>Discoba</taxon>
        <taxon>Heterolobosea</taxon>
        <taxon>Tetramitia</taxon>
        <taxon>Eutetramitia</taxon>
        <taxon>Acrasidae</taxon>
        <taxon>Acrasis</taxon>
    </lineage>
</organism>
<reference evidence="1 2" key="1">
    <citation type="submission" date="2024-03" db="EMBL/GenBank/DDBJ databases">
        <title>The Acrasis kona genome and developmental transcriptomes reveal deep origins of eukaryotic multicellular pathways.</title>
        <authorList>
            <person name="Sheikh S."/>
            <person name="Fu C.-J."/>
            <person name="Brown M.W."/>
            <person name="Baldauf S.L."/>
        </authorList>
    </citation>
    <scope>NUCLEOTIDE SEQUENCE [LARGE SCALE GENOMIC DNA]</scope>
    <source>
        <strain evidence="1 2">ATCC MYA-3509</strain>
    </source>
</reference>
<dbReference type="Proteomes" id="UP001431209">
    <property type="component" value="Unassembled WGS sequence"/>
</dbReference>
<proteinExistence type="predicted"/>
<sequence length="77" mass="8774">MVSTRYFRIRMGSKNGGIEKHRVTGIRFDNDRSHLQKSQVEPVVGAEGDDIIVGAFVTITEIDQDITKSWQKVHSRM</sequence>
<dbReference type="AlphaFoldDB" id="A0AAW2ZBQ2"/>